<sequence>MAESQTPDADTKRRVVDALTERVREELAAAQASVEAEQAASELDPEDVVRADDQSQADDAGDLKPLFERSASRQQEILDAIEAIDFSETDVARPGAVIGFDGDRYVLGVVSDAFEVDGITYEGIAPDAPVAAAVDGLRAGDSFTVGTRTVRLEFVS</sequence>
<accession>A0A554SDJ7</accession>
<name>A0A554SDJ7_9ACTN</name>
<evidence type="ECO:0000313" key="3">
    <source>
        <dbReference type="Proteomes" id="UP000316988"/>
    </source>
</evidence>
<reference evidence="2 3" key="1">
    <citation type="submission" date="2019-07" db="EMBL/GenBank/DDBJ databases">
        <authorList>
            <person name="Zhao L.H."/>
        </authorList>
    </citation>
    <scope>NUCLEOTIDE SEQUENCE [LARGE SCALE GENOMIC DNA]</scope>
    <source>
        <strain evidence="2 3">Co35</strain>
    </source>
</reference>
<dbReference type="OrthoDB" id="3788513at2"/>
<feature type="region of interest" description="Disordered" evidence="1">
    <location>
        <begin position="29"/>
        <end position="66"/>
    </location>
</feature>
<comment type="caution">
    <text evidence="2">The sequence shown here is derived from an EMBL/GenBank/DDBJ whole genome shotgun (WGS) entry which is preliminary data.</text>
</comment>
<organism evidence="2 3">
    <name type="scientific">Aeromicrobium piscarium</name>
    <dbReference type="NCBI Taxonomy" id="2590901"/>
    <lineage>
        <taxon>Bacteria</taxon>
        <taxon>Bacillati</taxon>
        <taxon>Actinomycetota</taxon>
        <taxon>Actinomycetes</taxon>
        <taxon>Propionibacteriales</taxon>
        <taxon>Nocardioidaceae</taxon>
        <taxon>Aeromicrobium</taxon>
    </lineage>
</organism>
<protein>
    <submittedName>
        <fullName evidence="2">Uncharacterized protein</fullName>
    </submittedName>
</protein>
<dbReference type="RefSeq" id="WP_143912867.1">
    <property type="nucleotide sequence ID" value="NZ_VLNT01000004.1"/>
</dbReference>
<dbReference type="EMBL" id="VLNT01000004">
    <property type="protein sequence ID" value="TSD64427.1"/>
    <property type="molecule type" value="Genomic_DNA"/>
</dbReference>
<feature type="compositionally biased region" description="Low complexity" evidence="1">
    <location>
        <begin position="29"/>
        <end position="42"/>
    </location>
</feature>
<dbReference type="AlphaFoldDB" id="A0A554SDJ7"/>
<dbReference type="Proteomes" id="UP000316988">
    <property type="component" value="Unassembled WGS sequence"/>
</dbReference>
<evidence type="ECO:0000256" key="1">
    <source>
        <dbReference type="SAM" id="MobiDB-lite"/>
    </source>
</evidence>
<evidence type="ECO:0000313" key="2">
    <source>
        <dbReference type="EMBL" id="TSD64427.1"/>
    </source>
</evidence>
<gene>
    <name evidence="2" type="ORF">FNM00_07795</name>
</gene>
<proteinExistence type="predicted"/>
<keyword evidence="3" id="KW-1185">Reference proteome</keyword>